<gene>
    <name evidence="9" type="primary">selD</name>
    <name evidence="9" type="ORF">F0L46_18705</name>
</gene>
<protein>
    <submittedName>
        <fullName evidence="9">Selenide, water dikinase SelD</fullName>
        <ecNumber evidence="9">2.7.9.3</ecNumber>
    </submittedName>
</protein>
<accession>A0A5B2VAB3</accession>
<dbReference type="PANTHER" id="PTHR10256">
    <property type="entry name" value="SELENIDE, WATER DIKINASE"/>
    <property type="match status" value="1"/>
</dbReference>
<dbReference type="EMBL" id="VUOA01000034">
    <property type="protein sequence ID" value="KAA2235535.1"/>
    <property type="molecule type" value="Genomic_DNA"/>
</dbReference>
<dbReference type="GO" id="GO:0005737">
    <property type="term" value="C:cytoplasm"/>
    <property type="evidence" value="ECO:0007669"/>
    <property type="project" value="TreeGrafter"/>
</dbReference>
<dbReference type="InterPro" id="IPR016188">
    <property type="entry name" value="PurM-like_N"/>
</dbReference>
<dbReference type="InterPro" id="IPR036921">
    <property type="entry name" value="PurM-like_N_sf"/>
</dbReference>
<dbReference type="GO" id="GO:0016491">
    <property type="term" value="F:oxidoreductase activity"/>
    <property type="evidence" value="ECO:0007669"/>
    <property type="project" value="InterPro"/>
</dbReference>
<evidence type="ECO:0000256" key="5">
    <source>
        <dbReference type="ARBA" id="ARBA00023266"/>
    </source>
</evidence>
<dbReference type="NCBIfam" id="TIGR00476">
    <property type="entry name" value="selD"/>
    <property type="match status" value="1"/>
</dbReference>
<dbReference type="SUPFAM" id="SSF56042">
    <property type="entry name" value="PurM C-terminal domain-like"/>
    <property type="match status" value="1"/>
</dbReference>
<dbReference type="Pfam" id="PF07992">
    <property type="entry name" value="Pyr_redox_2"/>
    <property type="match status" value="1"/>
</dbReference>
<keyword evidence="2" id="KW-0547">Nucleotide-binding</keyword>
<evidence type="ECO:0000259" key="8">
    <source>
        <dbReference type="Pfam" id="PF07992"/>
    </source>
</evidence>
<reference evidence="9 10" key="2">
    <citation type="submission" date="2019-09" db="EMBL/GenBank/DDBJ databases">
        <authorList>
            <person name="Jin C."/>
        </authorList>
    </citation>
    <scope>NUCLEOTIDE SEQUENCE [LARGE SCALE GENOMIC DNA]</scope>
    <source>
        <strain evidence="9 10">BN140002</strain>
    </source>
</reference>
<dbReference type="GO" id="GO:0005524">
    <property type="term" value="F:ATP binding"/>
    <property type="evidence" value="ECO:0007669"/>
    <property type="project" value="UniProtKB-KW"/>
</dbReference>
<dbReference type="EC" id="2.7.9.3" evidence="9"/>
<sequence>MQPAFPAKDLVLVGGGHAHVHVLRSLRARPEPGVQVTLVSRDPLTPYSGMLPGLIAGHYAPAEAQIDLHRLAAACGARFLRAEAIGLDPQARRLVLRDRPPVRYDVISLDTGSTPTLDVPGAAAHAIPVKPVAPFLDRLDGILAGDGPLRLAVVGGGAGGVETVLSLAERLGRARPGATSSLTLLTRGPLLRSTNARARRLLREALDRHRVAVLEDAEVVRVDADRVACRDGREISCDHVLWVTWAGAPAWLARTGLALDERGFVAVEPSLRSTSHGEVFAVGDMAAVLSHPRPKAGVYAVRQGPPLAENLRRALRGERLRPFTPQRTALALIGTGEGRAVAARGPLAVEGRIVWRIKEAIDRRWIEGYQRLRPMKATAAPQPPSMRCGGCGAKLPASVLRAALARLAPKAGGPVVAGLDAPDDAAIVRPPENGVLLQTVDAFRPFVSDPHLFGRIAALHALGDIVAMNGRPVTALAVVGLPPMAPALLEEDLVQMLAGGLAELEAAGARLVGGHSAEAAEPSLGFAITGEGDEAALLRKGGLRPGDRLILTKPLGTGAILAGAMRGEAPAEAIEAALAAMLARAQPAVAVLAAHGARACTDVTGFGLAGHLDEMLRASGTGARLDLDAVPALPGALDMLAAGIVSTLHEANAHVPLVGAASADPRVALLFDPQTAGGLLAGVPEERAQACLAALAKSGVAAAIVGRVEAEPGLRLAKG</sequence>
<evidence type="ECO:0000256" key="1">
    <source>
        <dbReference type="ARBA" id="ARBA00022679"/>
    </source>
</evidence>
<dbReference type="OrthoDB" id="9781621at2"/>
<dbReference type="RefSeq" id="WP_149820360.1">
    <property type="nucleotide sequence ID" value="NZ_VUOA01000034.1"/>
</dbReference>
<keyword evidence="5" id="KW-0711">Selenium</keyword>
<organism evidence="9 10">
    <name type="scientific">Salinarimonas soli</name>
    <dbReference type="NCBI Taxonomy" id="1638099"/>
    <lineage>
        <taxon>Bacteria</taxon>
        <taxon>Pseudomonadati</taxon>
        <taxon>Pseudomonadota</taxon>
        <taxon>Alphaproteobacteria</taxon>
        <taxon>Hyphomicrobiales</taxon>
        <taxon>Salinarimonadaceae</taxon>
        <taxon>Salinarimonas</taxon>
    </lineage>
</organism>
<keyword evidence="1 9" id="KW-0808">Transferase</keyword>
<dbReference type="SUPFAM" id="SSF55326">
    <property type="entry name" value="PurM N-terminal domain-like"/>
    <property type="match status" value="1"/>
</dbReference>
<comment type="caution">
    <text evidence="9">The sequence shown here is derived from an EMBL/GenBank/DDBJ whole genome shotgun (WGS) entry which is preliminary data.</text>
</comment>
<dbReference type="InterPro" id="IPR036188">
    <property type="entry name" value="FAD/NAD-bd_sf"/>
</dbReference>
<dbReference type="InterPro" id="IPR017584">
    <property type="entry name" value="Pyridine_nucleo_diS_OxRdtase_N"/>
</dbReference>
<name>A0A5B2VAB3_9HYPH</name>
<dbReference type="InterPro" id="IPR004536">
    <property type="entry name" value="SPS/SelD"/>
</dbReference>
<feature type="domain" description="PurM-like C-terminal" evidence="7">
    <location>
        <begin position="544"/>
        <end position="716"/>
    </location>
</feature>
<evidence type="ECO:0000256" key="2">
    <source>
        <dbReference type="ARBA" id="ARBA00022741"/>
    </source>
</evidence>
<dbReference type="Pfam" id="PF02769">
    <property type="entry name" value="AIRS_C"/>
    <property type="match status" value="1"/>
</dbReference>
<evidence type="ECO:0000259" key="7">
    <source>
        <dbReference type="Pfam" id="PF02769"/>
    </source>
</evidence>
<dbReference type="GO" id="GO:0016260">
    <property type="term" value="P:selenocysteine biosynthetic process"/>
    <property type="evidence" value="ECO:0007669"/>
    <property type="project" value="TreeGrafter"/>
</dbReference>
<dbReference type="InterPro" id="IPR023753">
    <property type="entry name" value="FAD/NAD-binding_dom"/>
</dbReference>
<keyword evidence="4" id="KW-0067">ATP-binding</keyword>
<keyword evidence="10" id="KW-1185">Reference proteome</keyword>
<dbReference type="Gene3D" id="3.50.50.100">
    <property type="match status" value="1"/>
</dbReference>
<evidence type="ECO:0000256" key="3">
    <source>
        <dbReference type="ARBA" id="ARBA00022777"/>
    </source>
</evidence>
<dbReference type="InterPro" id="IPR036676">
    <property type="entry name" value="PurM-like_C_sf"/>
</dbReference>
<dbReference type="Pfam" id="PF00586">
    <property type="entry name" value="AIRS"/>
    <property type="match status" value="1"/>
</dbReference>
<feature type="domain" description="PurM-like N-terminal" evidence="6">
    <location>
        <begin position="423"/>
        <end position="530"/>
    </location>
</feature>
<evidence type="ECO:0000313" key="9">
    <source>
        <dbReference type="EMBL" id="KAA2235535.1"/>
    </source>
</evidence>
<proteinExistence type="predicted"/>
<dbReference type="CDD" id="cd02195">
    <property type="entry name" value="SelD"/>
    <property type="match status" value="1"/>
</dbReference>
<feature type="domain" description="FAD/NAD(P)-binding" evidence="8">
    <location>
        <begin position="8"/>
        <end position="304"/>
    </location>
</feature>
<evidence type="ECO:0000313" key="10">
    <source>
        <dbReference type="Proteomes" id="UP000323142"/>
    </source>
</evidence>
<dbReference type="AlphaFoldDB" id="A0A5B2VAB3"/>
<reference evidence="9 10" key="1">
    <citation type="submission" date="2019-09" db="EMBL/GenBank/DDBJ databases">
        <title>Salinarimonas rosea gen. nov., sp. nov., a new member of the a-2 subgroup of the Proteobacteria.</title>
        <authorList>
            <person name="Liu J."/>
        </authorList>
    </citation>
    <scope>NUCLEOTIDE SEQUENCE [LARGE SCALE GENOMIC DNA]</scope>
    <source>
        <strain evidence="9 10">BN140002</strain>
    </source>
</reference>
<dbReference type="InterPro" id="IPR010918">
    <property type="entry name" value="PurM-like_C_dom"/>
</dbReference>
<dbReference type="Proteomes" id="UP000323142">
    <property type="component" value="Unassembled WGS sequence"/>
</dbReference>
<dbReference type="Gene3D" id="3.30.1330.10">
    <property type="entry name" value="PurM-like, N-terminal domain"/>
    <property type="match status" value="1"/>
</dbReference>
<dbReference type="NCBIfam" id="TIGR03169">
    <property type="entry name" value="Nterm_to_SelD"/>
    <property type="match status" value="1"/>
</dbReference>
<evidence type="ECO:0000259" key="6">
    <source>
        <dbReference type="Pfam" id="PF00586"/>
    </source>
</evidence>
<evidence type="ECO:0000256" key="4">
    <source>
        <dbReference type="ARBA" id="ARBA00022840"/>
    </source>
</evidence>
<dbReference type="Gene3D" id="3.90.650.10">
    <property type="entry name" value="PurM-like C-terminal domain"/>
    <property type="match status" value="1"/>
</dbReference>
<dbReference type="PANTHER" id="PTHR10256:SF0">
    <property type="entry name" value="INACTIVE SELENIDE, WATER DIKINASE-LIKE PROTEIN-RELATED"/>
    <property type="match status" value="1"/>
</dbReference>
<keyword evidence="3 9" id="KW-0418">Kinase</keyword>
<dbReference type="GO" id="GO:0004756">
    <property type="term" value="F:selenide, water dikinase activity"/>
    <property type="evidence" value="ECO:0007669"/>
    <property type="project" value="UniProtKB-EC"/>
</dbReference>
<dbReference type="SUPFAM" id="SSF51905">
    <property type="entry name" value="FAD/NAD(P)-binding domain"/>
    <property type="match status" value="2"/>
</dbReference>